<accession>A0ABR2C584</accession>
<evidence type="ECO:0000313" key="2">
    <source>
        <dbReference type="Proteomes" id="UP001472677"/>
    </source>
</evidence>
<protein>
    <submittedName>
        <fullName evidence="1">Uncharacterized protein</fullName>
    </submittedName>
</protein>
<reference evidence="1 2" key="1">
    <citation type="journal article" date="2024" name="G3 (Bethesda)">
        <title>Genome assembly of Hibiscus sabdariffa L. provides insights into metabolisms of medicinal natural products.</title>
        <authorList>
            <person name="Kim T."/>
        </authorList>
    </citation>
    <scope>NUCLEOTIDE SEQUENCE [LARGE SCALE GENOMIC DNA]</scope>
    <source>
        <strain evidence="1">TK-2024</strain>
        <tissue evidence="1">Old leaves</tissue>
    </source>
</reference>
<organism evidence="1 2">
    <name type="scientific">Hibiscus sabdariffa</name>
    <name type="common">roselle</name>
    <dbReference type="NCBI Taxonomy" id="183260"/>
    <lineage>
        <taxon>Eukaryota</taxon>
        <taxon>Viridiplantae</taxon>
        <taxon>Streptophyta</taxon>
        <taxon>Embryophyta</taxon>
        <taxon>Tracheophyta</taxon>
        <taxon>Spermatophyta</taxon>
        <taxon>Magnoliopsida</taxon>
        <taxon>eudicotyledons</taxon>
        <taxon>Gunneridae</taxon>
        <taxon>Pentapetalae</taxon>
        <taxon>rosids</taxon>
        <taxon>malvids</taxon>
        <taxon>Malvales</taxon>
        <taxon>Malvaceae</taxon>
        <taxon>Malvoideae</taxon>
        <taxon>Hibiscus</taxon>
    </lineage>
</organism>
<dbReference type="EMBL" id="JBBPBM010000067">
    <property type="protein sequence ID" value="KAK8514333.1"/>
    <property type="molecule type" value="Genomic_DNA"/>
</dbReference>
<gene>
    <name evidence="1" type="ORF">V6N12_009040</name>
</gene>
<sequence>MGQTVMMDQEIMGGGATTVGYAGNRRLTEEPLMMCSLQILLPPEFQNFPMRIRMLRRHKCRTRRGSCEHFRPDHSLFEMGWTTRDDQSQGGARERFDRAFAGCGISSNRVEEEEEEDSGVAKI</sequence>
<name>A0ABR2C584_9ROSI</name>
<keyword evidence="2" id="KW-1185">Reference proteome</keyword>
<evidence type="ECO:0000313" key="1">
    <source>
        <dbReference type="EMBL" id="KAK8514333.1"/>
    </source>
</evidence>
<proteinExistence type="predicted"/>
<comment type="caution">
    <text evidence="1">The sequence shown here is derived from an EMBL/GenBank/DDBJ whole genome shotgun (WGS) entry which is preliminary data.</text>
</comment>
<dbReference type="Proteomes" id="UP001472677">
    <property type="component" value="Unassembled WGS sequence"/>
</dbReference>